<dbReference type="Proteomes" id="UP000030758">
    <property type="component" value="Unassembled WGS sequence"/>
</dbReference>
<dbReference type="Proteomes" id="UP000030764">
    <property type="component" value="Unassembled WGS sequence"/>
</dbReference>
<protein>
    <submittedName>
        <fullName evidence="3">Uncharacterized protein</fullName>
    </submittedName>
</protein>
<sequence length="113" mass="12830">AQVDAEAAAAYGNYPEPANDGILRRESTQKKIHLIFACCVSNRYRLTLSVRKREEKNSCEEDRETNETFDALILVLEWSMVNLVVTDVNCHFPCMAEGTHGRCSRFVFCDPDV</sequence>
<gene>
    <name evidence="2" type="ORF">M513_14300</name>
    <name evidence="3" type="ORF">M514_14300</name>
</gene>
<feature type="non-terminal residue" evidence="3">
    <location>
        <position position="1"/>
    </location>
</feature>
<evidence type="ECO:0000313" key="2">
    <source>
        <dbReference type="EMBL" id="KFD44823.1"/>
    </source>
</evidence>
<keyword evidence="4" id="KW-1185">Reference proteome</keyword>
<evidence type="ECO:0000256" key="1">
    <source>
        <dbReference type="SAM" id="MobiDB-lite"/>
    </source>
</evidence>
<accession>A0A085MPU1</accession>
<evidence type="ECO:0000313" key="4">
    <source>
        <dbReference type="Proteomes" id="UP000030764"/>
    </source>
</evidence>
<evidence type="ECO:0000313" key="3">
    <source>
        <dbReference type="EMBL" id="KFD59237.1"/>
    </source>
</evidence>
<dbReference type="EMBL" id="KL364433">
    <property type="protein sequence ID" value="KFD44823.1"/>
    <property type="molecule type" value="Genomic_DNA"/>
</dbReference>
<dbReference type="EMBL" id="KL368427">
    <property type="protein sequence ID" value="KFD59237.1"/>
    <property type="molecule type" value="Genomic_DNA"/>
</dbReference>
<dbReference type="AlphaFoldDB" id="A0A085MPU1"/>
<name>A0A085MPU1_9BILA</name>
<organism evidence="3">
    <name type="scientific">Trichuris suis</name>
    <name type="common">pig whipworm</name>
    <dbReference type="NCBI Taxonomy" id="68888"/>
    <lineage>
        <taxon>Eukaryota</taxon>
        <taxon>Metazoa</taxon>
        <taxon>Ecdysozoa</taxon>
        <taxon>Nematoda</taxon>
        <taxon>Enoplea</taxon>
        <taxon>Dorylaimia</taxon>
        <taxon>Trichinellida</taxon>
        <taxon>Trichuridae</taxon>
        <taxon>Trichuris</taxon>
    </lineage>
</organism>
<proteinExistence type="predicted"/>
<feature type="region of interest" description="Disordered" evidence="1">
    <location>
        <begin position="1"/>
        <end position="22"/>
    </location>
</feature>
<reference evidence="3 4" key="1">
    <citation type="journal article" date="2014" name="Nat. Genet.">
        <title>Genome and transcriptome of the porcine whipworm Trichuris suis.</title>
        <authorList>
            <person name="Jex A.R."/>
            <person name="Nejsum P."/>
            <person name="Schwarz E.M."/>
            <person name="Hu L."/>
            <person name="Young N.D."/>
            <person name="Hall R.S."/>
            <person name="Korhonen P.K."/>
            <person name="Liao S."/>
            <person name="Thamsborg S."/>
            <person name="Xia J."/>
            <person name="Xu P."/>
            <person name="Wang S."/>
            <person name="Scheerlinck J.P."/>
            <person name="Hofmann A."/>
            <person name="Sternberg P.W."/>
            <person name="Wang J."/>
            <person name="Gasser R.B."/>
        </authorList>
    </citation>
    <scope>NUCLEOTIDE SEQUENCE [LARGE SCALE GENOMIC DNA]</scope>
    <source>
        <strain evidence="3">DCEP-RM93F</strain>
        <strain evidence="2">DCEP-RM93M</strain>
    </source>
</reference>